<gene>
    <name evidence="1" type="ORF">ABV298_11245</name>
</gene>
<reference evidence="1" key="1">
    <citation type="submission" date="2024-06" db="EMBL/GenBank/DDBJ databases">
        <title>Sequencing and assembly of the genome of Dyadobacter sp. strain 676, a symbiont of Cyamopsis tetragonoloba.</title>
        <authorList>
            <person name="Guro P."/>
            <person name="Sazanova A."/>
            <person name="Kuznetsova I."/>
            <person name="Belimov A."/>
            <person name="Safronova V."/>
        </authorList>
    </citation>
    <scope>NUCLEOTIDE SEQUENCE</scope>
    <source>
        <strain evidence="1">676</strain>
    </source>
</reference>
<sequence length="147" mass="16590">MKLKNLYYTLLLTSLMIGKVAGQQRQNYELLLRSGSFVPERNVSSGNGRGNAAFKFSDTGQKSFVIIQFDEIPTEETRRALKEEGVELLEYIPHNAYTATIAPGGNPGVLARTRGRAVVELERRTKNAAGSRQWPYSFPCFHWPCHR</sequence>
<name>A0AAU8FSF1_9BACT</name>
<protein>
    <submittedName>
        <fullName evidence="1">Uncharacterized protein</fullName>
    </submittedName>
</protein>
<evidence type="ECO:0000313" key="1">
    <source>
        <dbReference type="EMBL" id="XCH26931.1"/>
    </source>
</evidence>
<dbReference type="EMBL" id="CP159289">
    <property type="protein sequence ID" value="XCH26931.1"/>
    <property type="molecule type" value="Genomic_DNA"/>
</dbReference>
<dbReference type="AlphaFoldDB" id="A0AAU8FSF1"/>
<proteinExistence type="predicted"/>
<accession>A0AAU8FSF1</accession>
<organism evidence="1">
    <name type="scientific">Dyadobacter sp. 676</name>
    <dbReference type="NCBI Taxonomy" id="3088362"/>
    <lineage>
        <taxon>Bacteria</taxon>
        <taxon>Pseudomonadati</taxon>
        <taxon>Bacteroidota</taxon>
        <taxon>Cytophagia</taxon>
        <taxon>Cytophagales</taxon>
        <taxon>Spirosomataceae</taxon>
        <taxon>Dyadobacter</taxon>
    </lineage>
</organism>
<dbReference type="RefSeq" id="WP_353722196.1">
    <property type="nucleotide sequence ID" value="NZ_CP159289.1"/>
</dbReference>